<organism evidence="2 3">
    <name type="scientific">Sporosarcina highlanderae</name>
    <dbReference type="NCBI Taxonomy" id="3035916"/>
    <lineage>
        <taxon>Bacteria</taxon>
        <taxon>Bacillati</taxon>
        <taxon>Bacillota</taxon>
        <taxon>Bacilli</taxon>
        <taxon>Bacillales</taxon>
        <taxon>Caryophanaceae</taxon>
        <taxon>Sporosarcina</taxon>
    </lineage>
</organism>
<evidence type="ECO:0008006" key="4">
    <source>
        <dbReference type="Google" id="ProtNLM"/>
    </source>
</evidence>
<dbReference type="RefSeq" id="WP_301242387.1">
    <property type="nucleotide sequence ID" value="NZ_JAROCC010000003.1"/>
</dbReference>
<feature type="transmembrane region" description="Helical" evidence="1">
    <location>
        <begin position="186"/>
        <end position="204"/>
    </location>
</feature>
<keyword evidence="1" id="KW-0472">Membrane</keyword>
<sequence>MPVTKLFLIGNLTVPSNWIAIIIAFIIAYSVIRLRLGKKQATLFSDAIFYVIIIWKLSVILTDFSIVIRAPISIVYFNGGIFGFCLGLVFVAGRIWFEWIKGRVDVKSLVALFTGAVTMQAVFQVMMVLLNRGSLVAGIGTAVIFIVVAIFVWMSFDETGNHMMMTALLFMAAHVFVATIQPKGLLNPPLLITTSIGLFFIAIFKLTSGQTERGSEIE</sequence>
<comment type="caution">
    <text evidence="2">The sequence shown here is derived from an EMBL/GenBank/DDBJ whole genome shotgun (WGS) entry which is preliminary data.</text>
</comment>
<name>A0ABT8JP82_9BACL</name>
<evidence type="ECO:0000256" key="1">
    <source>
        <dbReference type="SAM" id="Phobius"/>
    </source>
</evidence>
<feature type="transmembrane region" description="Helical" evidence="1">
    <location>
        <begin position="18"/>
        <end position="36"/>
    </location>
</feature>
<feature type="transmembrane region" description="Helical" evidence="1">
    <location>
        <begin position="163"/>
        <end position="180"/>
    </location>
</feature>
<protein>
    <recommendedName>
        <fullName evidence="4">Prolipoprotein diacylglyceryl transferase</fullName>
    </recommendedName>
</protein>
<evidence type="ECO:0000313" key="2">
    <source>
        <dbReference type="EMBL" id="MDN4606837.1"/>
    </source>
</evidence>
<accession>A0ABT8JP82</accession>
<dbReference type="EMBL" id="JAROCC010000003">
    <property type="protein sequence ID" value="MDN4606837.1"/>
    <property type="molecule type" value="Genomic_DNA"/>
</dbReference>
<keyword evidence="1" id="KW-0812">Transmembrane</keyword>
<reference evidence="2" key="1">
    <citation type="submission" date="2023-03" db="EMBL/GenBank/DDBJ databases">
        <title>MT1 and MT2 Draft Genomes of Novel Species.</title>
        <authorList>
            <person name="Venkateswaran K."/>
        </authorList>
    </citation>
    <scope>NUCLEOTIDE SEQUENCE</scope>
    <source>
        <strain evidence="2">F6_3S_P_2</strain>
    </source>
</reference>
<keyword evidence="1" id="KW-1133">Transmembrane helix</keyword>
<feature type="transmembrane region" description="Helical" evidence="1">
    <location>
        <begin position="135"/>
        <end position="156"/>
    </location>
</feature>
<keyword evidence="3" id="KW-1185">Reference proteome</keyword>
<feature type="transmembrane region" description="Helical" evidence="1">
    <location>
        <begin position="109"/>
        <end position="129"/>
    </location>
</feature>
<feature type="transmembrane region" description="Helical" evidence="1">
    <location>
        <begin position="48"/>
        <end position="68"/>
    </location>
</feature>
<gene>
    <name evidence="2" type="ORF">P5G49_05010</name>
</gene>
<proteinExistence type="predicted"/>
<evidence type="ECO:0000313" key="3">
    <source>
        <dbReference type="Proteomes" id="UP001175097"/>
    </source>
</evidence>
<feature type="transmembrane region" description="Helical" evidence="1">
    <location>
        <begin position="74"/>
        <end position="97"/>
    </location>
</feature>
<dbReference type="Proteomes" id="UP001175097">
    <property type="component" value="Unassembled WGS sequence"/>
</dbReference>